<keyword evidence="3 5" id="KW-0863">Zinc-finger</keyword>
<feature type="compositionally biased region" description="Basic and acidic residues" evidence="6">
    <location>
        <begin position="189"/>
        <end position="204"/>
    </location>
</feature>
<evidence type="ECO:0000259" key="7">
    <source>
        <dbReference type="PROSITE" id="PS50157"/>
    </source>
</evidence>
<evidence type="ECO:0000256" key="3">
    <source>
        <dbReference type="ARBA" id="ARBA00022771"/>
    </source>
</evidence>
<feature type="region of interest" description="Disordered" evidence="6">
    <location>
        <begin position="71"/>
        <end position="99"/>
    </location>
</feature>
<dbReference type="SUPFAM" id="SSF57667">
    <property type="entry name" value="beta-beta-alpha zinc fingers"/>
    <property type="match status" value="2"/>
</dbReference>
<keyword evidence="2" id="KW-0677">Repeat</keyword>
<dbReference type="InterPro" id="IPR013087">
    <property type="entry name" value="Znf_C2H2_type"/>
</dbReference>
<gene>
    <name evidence="8" type="ORF">AALO_G00301090</name>
</gene>
<feature type="region of interest" description="Disordered" evidence="6">
    <location>
        <begin position="238"/>
        <end position="275"/>
    </location>
</feature>
<dbReference type="Pfam" id="PF13465">
    <property type="entry name" value="zf-H2C2_2"/>
    <property type="match status" value="1"/>
</dbReference>
<keyword evidence="9" id="KW-1185">Reference proteome</keyword>
<evidence type="ECO:0000256" key="1">
    <source>
        <dbReference type="ARBA" id="ARBA00022723"/>
    </source>
</evidence>
<comment type="caution">
    <text evidence="8">The sequence shown here is derived from an EMBL/GenBank/DDBJ whole genome shotgun (WGS) entry which is preliminary data.</text>
</comment>
<evidence type="ECO:0000256" key="6">
    <source>
        <dbReference type="SAM" id="MobiDB-lite"/>
    </source>
</evidence>
<dbReference type="SMART" id="SM00355">
    <property type="entry name" value="ZnF_C2H2"/>
    <property type="match status" value="3"/>
</dbReference>
<accession>A0AAV6FEI7</accession>
<feature type="region of interest" description="Disordered" evidence="6">
    <location>
        <begin position="296"/>
        <end position="322"/>
    </location>
</feature>
<evidence type="ECO:0000313" key="9">
    <source>
        <dbReference type="Proteomes" id="UP000823561"/>
    </source>
</evidence>
<feature type="compositionally biased region" description="Acidic residues" evidence="6">
    <location>
        <begin position="302"/>
        <end position="317"/>
    </location>
</feature>
<dbReference type="Proteomes" id="UP000823561">
    <property type="component" value="Chromosome 24"/>
</dbReference>
<evidence type="ECO:0000256" key="5">
    <source>
        <dbReference type="PROSITE-ProRule" id="PRU00042"/>
    </source>
</evidence>
<evidence type="ECO:0000256" key="4">
    <source>
        <dbReference type="ARBA" id="ARBA00022833"/>
    </source>
</evidence>
<protein>
    <recommendedName>
        <fullName evidence="7">C2H2-type domain-containing protein</fullName>
    </recommendedName>
</protein>
<dbReference type="FunFam" id="3.30.160.60:FF:002343">
    <property type="entry name" value="Zinc finger protein 33A"/>
    <property type="match status" value="1"/>
</dbReference>
<feature type="domain" description="C2H2-type" evidence="7">
    <location>
        <begin position="395"/>
        <end position="422"/>
    </location>
</feature>
<evidence type="ECO:0000256" key="2">
    <source>
        <dbReference type="ARBA" id="ARBA00022737"/>
    </source>
</evidence>
<sequence>MASEVYTVDMVLQTHVRGILDAVVNVLVEEMTDIFRTCFALEQNGGSHAGSYIGFTDPAELQHRLRKSLKSIRQSGPSPGCDKPLSTAIRTPTPPSVSRQASRQVLPQCSSAHDVYVADSKVMTDLPVVIETFADAHTLFSSLTSGQNEREVQHGLLELGSQAPLTVHAQTECKVELEEEKPLTAQTPSEEHILHSGSEGESRLTDSSTPPTEGSVSSLSAFPLKMEVEATPSIAQLDKSEGASEAEIVDVTPPQPSTPDGHLACPTESGKSPDHEAPAVVIMGASDVRKGLEEVKRWPNKDEEEDEKEVKEEEDGSYDMKACLSGSKPNITLRSSGSIVKVGAEQVERAGKKGGIVPLLPSCPSTQFISLPLPSCSVQLDRLPPRLTLKKKTLLVCQDCTKVFRCVKSLHKHRRFHSGETPFHCPQCPRKFILRKSLRRHLRRHTGEKPYRCPHCGKAFRLHKGLEKHMHGNSRPGPC</sequence>
<feature type="region of interest" description="Disordered" evidence="6">
    <location>
        <begin position="179"/>
        <end position="218"/>
    </location>
</feature>
<dbReference type="InterPro" id="IPR036236">
    <property type="entry name" value="Znf_C2H2_sf"/>
</dbReference>
<feature type="compositionally biased region" description="Polar residues" evidence="6">
    <location>
        <begin position="205"/>
        <end position="218"/>
    </location>
</feature>
<organism evidence="8 9">
    <name type="scientific">Alosa alosa</name>
    <name type="common">allis shad</name>
    <dbReference type="NCBI Taxonomy" id="278164"/>
    <lineage>
        <taxon>Eukaryota</taxon>
        <taxon>Metazoa</taxon>
        <taxon>Chordata</taxon>
        <taxon>Craniata</taxon>
        <taxon>Vertebrata</taxon>
        <taxon>Euteleostomi</taxon>
        <taxon>Actinopterygii</taxon>
        <taxon>Neopterygii</taxon>
        <taxon>Teleostei</taxon>
        <taxon>Clupei</taxon>
        <taxon>Clupeiformes</taxon>
        <taxon>Clupeoidei</taxon>
        <taxon>Clupeidae</taxon>
        <taxon>Alosa</taxon>
    </lineage>
</organism>
<dbReference type="EMBL" id="JADWDJ010000024">
    <property type="protein sequence ID" value="KAG5261193.1"/>
    <property type="molecule type" value="Genomic_DNA"/>
</dbReference>
<dbReference type="PROSITE" id="PS00028">
    <property type="entry name" value="ZINC_FINGER_C2H2_1"/>
    <property type="match status" value="2"/>
</dbReference>
<name>A0AAV6FEI7_9TELE</name>
<evidence type="ECO:0000313" key="8">
    <source>
        <dbReference type="EMBL" id="KAG5261193.1"/>
    </source>
</evidence>
<dbReference type="AlphaFoldDB" id="A0AAV6FEI7"/>
<keyword evidence="1" id="KW-0479">Metal-binding</keyword>
<reference evidence="8" key="1">
    <citation type="submission" date="2020-10" db="EMBL/GenBank/DDBJ databases">
        <title>Chromosome-scale genome assembly of the Allis shad, Alosa alosa.</title>
        <authorList>
            <person name="Margot Z."/>
            <person name="Christophe K."/>
            <person name="Cabau C."/>
            <person name="Louis A."/>
            <person name="Berthelot C."/>
            <person name="Parey E."/>
            <person name="Roest Crollius H."/>
            <person name="Montfort J."/>
            <person name="Robinson-Rechavi M."/>
            <person name="Bucao C."/>
            <person name="Bouchez O."/>
            <person name="Gislard M."/>
            <person name="Lluch J."/>
            <person name="Milhes M."/>
            <person name="Lampietro C."/>
            <person name="Lopez Roques C."/>
            <person name="Donnadieu C."/>
            <person name="Braasch I."/>
            <person name="Desvignes T."/>
            <person name="Postlethwait J."/>
            <person name="Bobe J."/>
            <person name="Guiguen Y."/>
        </authorList>
    </citation>
    <scope>NUCLEOTIDE SEQUENCE</scope>
    <source>
        <strain evidence="8">M-15738</strain>
        <tissue evidence="8">Blood</tissue>
    </source>
</reference>
<dbReference type="PROSITE" id="PS50157">
    <property type="entry name" value="ZINC_FINGER_C2H2_2"/>
    <property type="match status" value="3"/>
</dbReference>
<dbReference type="FunFam" id="3.30.160.60:FF:000688">
    <property type="entry name" value="zinc finger protein 197 isoform X1"/>
    <property type="match status" value="1"/>
</dbReference>
<dbReference type="Gene3D" id="3.30.160.60">
    <property type="entry name" value="Classic Zinc Finger"/>
    <property type="match status" value="3"/>
</dbReference>
<feature type="domain" description="C2H2-type" evidence="7">
    <location>
        <begin position="423"/>
        <end position="450"/>
    </location>
</feature>
<keyword evidence="4" id="KW-0862">Zinc</keyword>
<dbReference type="PANTHER" id="PTHR23235">
    <property type="entry name" value="KRUEPPEL-LIKE TRANSCRIPTION FACTOR"/>
    <property type="match status" value="1"/>
</dbReference>
<feature type="domain" description="C2H2-type" evidence="7">
    <location>
        <begin position="451"/>
        <end position="478"/>
    </location>
</feature>
<proteinExistence type="predicted"/>
<dbReference type="GO" id="GO:0008270">
    <property type="term" value="F:zinc ion binding"/>
    <property type="evidence" value="ECO:0007669"/>
    <property type="project" value="UniProtKB-KW"/>
</dbReference>